<dbReference type="EMBL" id="CP104557">
    <property type="protein sequence ID" value="UXH38768.1"/>
    <property type="molecule type" value="Genomic_DNA"/>
</dbReference>
<organism evidence="1 2">
    <name type="scientific">Pseudomonas promysalinigenes</name>
    <dbReference type="NCBI Taxonomy" id="485898"/>
    <lineage>
        <taxon>Bacteria</taxon>
        <taxon>Pseudomonadati</taxon>
        <taxon>Pseudomonadota</taxon>
        <taxon>Gammaproteobacteria</taxon>
        <taxon>Pseudomonadales</taxon>
        <taxon>Pseudomonadaceae</taxon>
        <taxon>Pseudomonas</taxon>
    </lineage>
</organism>
<gene>
    <name evidence="1" type="ORF">N5C08_17570</name>
</gene>
<dbReference type="RefSeq" id="WP_261743890.1">
    <property type="nucleotide sequence ID" value="NZ_CP104557.1"/>
</dbReference>
<protein>
    <submittedName>
        <fullName evidence="1">Uncharacterized protein</fullName>
    </submittedName>
</protein>
<dbReference type="Proteomes" id="UP001064504">
    <property type="component" value="Chromosome"/>
</dbReference>
<name>A0ABY6AM83_9PSED</name>
<evidence type="ECO:0000313" key="2">
    <source>
        <dbReference type="Proteomes" id="UP001064504"/>
    </source>
</evidence>
<evidence type="ECO:0000313" key="1">
    <source>
        <dbReference type="EMBL" id="UXH38768.1"/>
    </source>
</evidence>
<reference evidence="1" key="1">
    <citation type="submission" date="2022-09" db="EMBL/GenBank/DDBJ databases">
        <title>Complete genome sequence of Pseudomonas promysalinigenes strain RL-WG26, a newly isolated PGPR with the potential for plant salinity stress alleviation.</title>
        <authorList>
            <person name="Ren L."/>
            <person name="Wang G."/>
            <person name="Hu H."/>
        </authorList>
    </citation>
    <scope>NUCLEOTIDE SEQUENCE</scope>
    <source>
        <strain evidence="1">RL-WG26</strain>
    </source>
</reference>
<proteinExistence type="predicted"/>
<accession>A0ABY6AM83</accession>
<keyword evidence="2" id="KW-1185">Reference proteome</keyword>
<sequence length="66" mass="7677">MKNTDLGKENMGLERLFEETRKRMGANREERVKAAQDRSAEFNRRAAEDFAAQQMNRELLGRTCSL</sequence>